<organism evidence="1 2">
    <name type="scientific">Coniosporium uncinatum</name>
    <dbReference type="NCBI Taxonomy" id="93489"/>
    <lineage>
        <taxon>Eukaryota</taxon>
        <taxon>Fungi</taxon>
        <taxon>Dikarya</taxon>
        <taxon>Ascomycota</taxon>
        <taxon>Pezizomycotina</taxon>
        <taxon>Dothideomycetes</taxon>
        <taxon>Dothideomycetes incertae sedis</taxon>
        <taxon>Coniosporium</taxon>
    </lineage>
</organism>
<accession>A0ACC3DI31</accession>
<feature type="non-terminal residue" evidence="1">
    <location>
        <position position="1"/>
    </location>
</feature>
<feature type="non-terminal residue" evidence="1">
    <location>
        <position position="485"/>
    </location>
</feature>
<reference evidence="1" key="1">
    <citation type="submission" date="2024-09" db="EMBL/GenBank/DDBJ databases">
        <title>Black Yeasts Isolated from many extreme environments.</title>
        <authorList>
            <person name="Coleine C."/>
            <person name="Stajich J.E."/>
            <person name="Selbmann L."/>
        </authorList>
    </citation>
    <scope>NUCLEOTIDE SEQUENCE</scope>
    <source>
        <strain evidence="1">CCFEE 5737</strain>
    </source>
</reference>
<keyword evidence="2" id="KW-1185">Reference proteome</keyword>
<comment type="caution">
    <text evidence="1">The sequence shown here is derived from an EMBL/GenBank/DDBJ whole genome shotgun (WGS) entry which is preliminary data.</text>
</comment>
<proteinExistence type="predicted"/>
<gene>
    <name evidence="1" type="ORF">LTS18_013458</name>
</gene>
<evidence type="ECO:0000313" key="2">
    <source>
        <dbReference type="Proteomes" id="UP001186974"/>
    </source>
</evidence>
<sequence>RTINQLIFTDDIILGPPKFSFPSTARNQNKITDTADRLPPTSSTDETHSSDKATFGGRPRGDKDTERNRDRGSLLGVRRGQREDGEGWQNVKPRKSFGHEDGERWQRNVDRDKDRRNKEADGEPPRRNGLGRGGKFEQPWGREEPAAPDTEHPNSSRRNGGWRDRERKDDREWTRGGRLPDRSEELPEWMDTPTIKNESKAANTQEEFQKWKEAMKAGNKSTAVPEEKKIELAPDEPPKTKETVAAVKPVKTPLTFEGDGFKNLIQWDDKKVTAAVPTPGKTPGGKSKFAGLFGNKAQTPAAGEPNPMPASPGVMPPDADKEGFQRILQMLGKPGTLDSEQQKPARGGALFGLQSPPPQSSFFDQPQGPTSPSREESAPRRIPSFFGGDSKPWSPDPAQLAQLPNYASGQQDDHPPRNGQASTPATLQHLFSPPPSTQPQAPSRDKQFLLNLMQQSRTPTQQPNQALRPPPQDNFNIFLEEHQQP</sequence>
<dbReference type="EMBL" id="JAWDJW010004161">
    <property type="protein sequence ID" value="KAK3076271.1"/>
    <property type="molecule type" value="Genomic_DNA"/>
</dbReference>
<name>A0ACC3DI31_9PEZI</name>
<dbReference type="Proteomes" id="UP001186974">
    <property type="component" value="Unassembled WGS sequence"/>
</dbReference>
<protein>
    <submittedName>
        <fullName evidence="1">Uncharacterized protein</fullName>
    </submittedName>
</protein>
<evidence type="ECO:0000313" key="1">
    <source>
        <dbReference type="EMBL" id="KAK3076271.1"/>
    </source>
</evidence>